<keyword evidence="2" id="KW-1185">Reference proteome</keyword>
<organism evidence="2 3">
    <name type="scientific">Panagrolaimus davidi</name>
    <dbReference type="NCBI Taxonomy" id="227884"/>
    <lineage>
        <taxon>Eukaryota</taxon>
        <taxon>Metazoa</taxon>
        <taxon>Ecdysozoa</taxon>
        <taxon>Nematoda</taxon>
        <taxon>Chromadorea</taxon>
        <taxon>Rhabditida</taxon>
        <taxon>Tylenchina</taxon>
        <taxon>Panagrolaimomorpha</taxon>
        <taxon>Panagrolaimoidea</taxon>
        <taxon>Panagrolaimidae</taxon>
        <taxon>Panagrolaimus</taxon>
    </lineage>
</organism>
<feature type="compositionally biased region" description="Polar residues" evidence="1">
    <location>
        <begin position="59"/>
        <end position="84"/>
    </location>
</feature>
<dbReference type="Proteomes" id="UP000887578">
    <property type="component" value="Unplaced"/>
</dbReference>
<dbReference type="WBParaSite" id="PDA_v2.g6190.t1">
    <property type="protein sequence ID" value="PDA_v2.g6190.t1"/>
    <property type="gene ID" value="PDA_v2.g6190"/>
</dbReference>
<feature type="region of interest" description="Disordered" evidence="1">
    <location>
        <begin position="31"/>
        <end position="123"/>
    </location>
</feature>
<evidence type="ECO:0000313" key="3">
    <source>
        <dbReference type="WBParaSite" id="PDA_v2.g6190.t1"/>
    </source>
</evidence>
<sequence>MSTTVSSTTYWFFSNIYSCYIFCKLPSTTARPPAPASTSTVSAPAASTSTNSRPPSTIAPPQQTADSSTAKLPTSNTAVSDGSKTTSSSSGGTSTTTTTTTTSSSSAATTIQSTDKEAVTSSAPTTASTASFTVWKPTKAPAQLTRRPKSTISRLAFYTDYCKVQYSNGEAYRATYNVLMAILNDCSPADLVNIVSGMTRNSMHNDFLQPLFQQNTFEQFWLTTTSVSISGNWGSRALTNLVNTLPTAMPQFEMMNFTVHVAGRLHWLFPITGTHLKGLQQLLYDCRLTDNKNYYPNVWHVCNYFSGGHLQRLFLTVKNFCTRDMAEKSFELLERSTCPGASITILMEQHLDDRLILWMDEWNFNYCGITYFPEPTCKNKNNQWGVATFTATWNQRLYILGFTLFEKKERKNALLL</sequence>
<protein>
    <submittedName>
        <fullName evidence="3">Uncharacterized protein</fullName>
    </submittedName>
</protein>
<name>A0A914QR02_9BILA</name>
<proteinExistence type="predicted"/>
<reference evidence="3" key="1">
    <citation type="submission" date="2022-11" db="UniProtKB">
        <authorList>
            <consortium name="WormBaseParasite"/>
        </authorList>
    </citation>
    <scope>IDENTIFICATION</scope>
</reference>
<dbReference type="AlphaFoldDB" id="A0A914QR02"/>
<accession>A0A914QR02</accession>
<feature type="compositionally biased region" description="Low complexity" evidence="1">
    <location>
        <begin position="31"/>
        <end position="56"/>
    </location>
</feature>
<feature type="compositionally biased region" description="Low complexity" evidence="1">
    <location>
        <begin position="85"/>
        <end position="110"/>
    </location>
</feature>
<evidence type="ECO:0000313" key="2">
    <source>
        <dbReference type="Proteomes" id="UP000887578"/>
    </source>
</evidence>
<evidence type="ECO:0000256" key="1">
    <source>
        <dbReference type="SAM" id="MobiDB-lite"/>
    </source>
</evidence>